<name>X1HR99_9ZZZZ</name>
<evidence type="ECO:0000313" key="5">
    <source>
        <dbReference type="EMBL" id="GAH71977.1"/>
    </source>
</evidence>
<gene>
    <name evidence="5" type="ORF">S03H2_55092</name>
</gene>
<dbReference type="PANTHER" id="PTHR30511:SF3">
    <property type="entry name" value="LYSINE RACEMASE"/>
    <property type="match status" value="1"/>
</dbReference>
<comment type="cofactor">
    <cofactor evidence="1">
        <name>pyridoxal 5'-phosphate</name>
        <dbReference type="ChEBI" id="CHEBI:597326"/>
    </cofactor>
</comment>
<dbReference type="InterPro" id="IPR029066">
    <property type="entry name" value="PLP-binding_barrel"/>
</dbReference>
<protein>
    <recommendedName>
        <fullName evidence="4">Alanine racemase N-terminal domain-containing protein</fullName>
    </recommendedName>
</protein>
<dbReference type="GO" id="GO:0008784">
    <property type="term" value="F:alanine racemase activity"/>
    <property type="evidence" value="ECO:0007669"/>
    <property type="project" value="TreeGrafter"/>
</dbReference>
<evidence type="ECO:0000256" key="1">
    <source>
        <dbReference type="ARBA" id="ARBA00001933"/>
    </source>
</evidence>
<dbReference type="PANTHER" id="PTHR30511">
    <property type="entry name" value="ALANINE RACEMASE"/>
    <property type="match status" value="1"/>
</dbReference>
<dbReference type="GO" id="GO:0005829">
    <property type="term" value="C:cytosol"/>
    <property type="evidence" value="ECO:0007669"/>
    <property type="project" value="TreeGrafter"/>
</dbReference>
<dbReference type="Gene3D" id="3.20.20.10">
    <property type="entry name" value="Alanine racemase"/>
    <property type="match status" value="1"/>
</dbReference>
<dbReference type="GO" id="GO:0030170">
    <property type="term" value="F:pyridoxal phosphate binding"/>
    <property type="evidence" value="ECO:0007669"/>
    <property type="project" value="TreeGrafter"/>
</dbReference>
<evidence type="ECO:0000256" key="3">
    <source>
        <dbReference type="ARBA" id="ARBA00023235"/>
    </source>
</evidence>
<comment type="caution">
    <text evidence="5">The sequence shown here is derived from an EMBL/GenBank/DDBJ whole genome shotgun (WGS) entry which is preliminary data.</text>
</comment>
<reference evidence="5" key="1">
    <citation type="journal article" date="2014" name="Front. Microbiol.">
        <title>High frequency of phylogenetically diverse reductive dehalogenase-homologous genes in deep subseafloor sedimentary metagenomes.</title>
        <authorList>
            <person name="Kawai M."/>
            <person name="Futagami T."/>
            <person name="Toyoda A."/>
            <person name="Takaki Y."/>
            <person name="Nishi S."/>
            <person name="Hori S."/>
            <person name="Arai W."/>
            <person name="Tsubouchi T."/>
            <person name="Morono Y."/>
            <person name="Uchiyama I."/>
            <person name="Ito T."/>
            <person name="Fujiyama A."/>
            <person name="Inagaki F."/>
            <person name="Takami H."/>
        </authorList>
    </citation>
    <scope>NUCLEOTIDE SEQUENCE</scope>
    <source>
        <strain evidence="5">Expedition CK06-06</strain>
    </source>
</reference>
<sequence length="227" mass="25664">MEEINAMNYPKLEINLRKLEHNARLEVQKLAKYGVTVMGVNKVFNGLSETASAIIRAGIDVVAESRVSNLKKLQHLPCQKCLLRTPSPSEIEEVVRYTDISLNSEVAVIQSLSREAVKQKTIHQVLLMVDMGDIREGIWFENREYLEKAVKQTLELPNLELYGLGTNFGCYGSVNPTVENGRMFVRIARELEAKFGIRFKYISGGNGTSYHLIEKGTWPEGINHLRV</sequence>
<dbReference type="Pfam" id="PF01168">
    <property type="entry name" value="Ala_racemase_N"/>
    <property type="match status" value="1"/>
</dbReference>
<feature type="non-terminal residue" evidence="5">
    <location>
        <position position="227"/>
    </location>
</feature>
<evidence type="ECO:0000256" key="2">
    <source>
        <dbReference type="ARBA" id="ARBA00022898"/>
    </source>
</evidence>
<dbReference type="EMBL" id="BARU01035170">
    <property type="protein sequence ID" value="GAH71977.1"/>
    <property type="molecule type" value="Genomic_DNA"/>
</dbReference>
<keyword evidence="3" id="KW-0413">Isomerase</keyword>
<dbReference type="InterPro" id="IPR000821">
    <property type="entry name" value="Ala_racemase"/>
</dbReference>
<dbReference type="InterPro" id="IPR001608">
    <property type="entry name" value="Ala_racemase_N"/>
</dbReference>
<evidence type="ECO:0000259" key="4">
    <source>
        <dbReference type="Pfam" id="PF01168"/>
    </source>
</evidence>
<accession>X1HR99</accession>
<proteinExistence type="predicted"/>
<keyword evidence="2" id="KW-0663">Pyridoxal phosphate</keyword>
<dbReference type="SUPFAM" id="SSF51419">
    <property type="entry name" value="PLP-binding barrel"/>
    <property type="match status" value="1"/>
</dbReference>
<feature type="domain" description="Alanine racemase N-terminal" evidence="4">
    <location>
        <begin position="14"/>
        <end position="212"/>
    </location>
</feature>
<dbReference type="AlphaFoldDB" id="X1HR99"/>
<organism evidence="5">
    <name type="scientific">marine sediment metagenome</name>
    <dbReference type="NCBI Taxonomy" id="412755"/>
    <lineage>
        <taxon>unclassified sequences</taxon>
        <taxon>metagenomes</taxon>
        <taxon>ecological metagenomes</taxon>
    </lineage>
</organism>